<dbReference type="Proteomes" id="UP000001261">
    <property type="component" value="Unassembled WGS sequence"/>
</dbReference>
<accession>J3KH19</accession>
<reference evidence="3" key="1">
    <citation type="journal article" date="2009" name="Genome Res.">
        <title>Comparative genomic analyses of the human fungal pathogens Coccidioides and their relatives.</title>
        <authorList>
            <person name="Sharpton T.J."/>
            <person name="Stajich J.E."/>
            <person name="Rounsley S.D."/>
            <person name="Gardner M.J."/>
            <person name="Wortman J.R."/>
            <person name="Jordar V.S."/>
            <person name="Maiti R."/>
            <person name="Kodira C.D."/>
            <person name="Neafsey D.E."/>
            <person name="Zeng Q."/>
            <person name="Hung C.-Y."/>
            <person name="McMahan C."/>
            <person name="Muszewska A."/>
            <person name="Grynberg M."/>
            <person name="Mandel M.A."/>
            <person name="Kellner E.M."/>
            <person name="Barker B.M."/>
            <person name="Galgiani J.N."/>
            <person name="Orbach M.J."/>
            <person name="Kirkland T.N."/>
            <person name="Cole G.T."/>
            <person name="Henn M.R."/>
            <person name="Birren B.W."/>
            <person name="Taylor J.W."/>
        </authorList>
    </citation>
    <scope>NUCLEOTIDE SEQUENCE [LARGE SCALE GENOMIC DNA]</scope>
    <source>
        <strain evidence="3">RS</strain>
    </source>
</reference>
<dbReference type="RefSeq" id="XP_001246691.2">
    <property type="nucleotide sequence ID" value="XM_001246690.2"/>
</dbReference>
<dbReference type="KEGG" id="cim:CIMG_00462"/>
<dbReference type="VEuPathDB" id="FungiDB:CIMG_00462"/>
<dbReference type="AlphaFoldDB" id="J3KH19"/>
<proteinExistence type="predicted"/>
<sequence>MSPDRTNFKKYLLFDATENNYIFSNRLRVHRGTCLYADSRRGSSYIHSHACMIQQRVEFGIETCKQNPAVISATPSREAISGFEPMDLFPNVLRIQLLSNHLATWYIEHKHKRRGNTGPGHFQPVGISRGVAEVRNPSRVADEAPSTQQPKRKTNEAGKSRSTSATSHQSKYGNTSIDIDVRIKVTGHRVTATNLICGFT</sequence>
<reference evidence="3" key="2">
    <citation type="journal article" date="2010" name="Genome Res.">
        <title>Population genomic sequencing of Coccidioides fungi reveals recent hybridization and transposon control.</title>
        <authorList>
            <person name="Neafsey D.E."/>
            <person name="Barker B.M."/>
            <person name="Sharpton T.J."/>
            <person name="Stajich J.E."/>
            <person name="Park D.J."/>
            <person name="Whiston E."/>
            <person name="Hung C.-Y."/>
            <person name="McMahan C."/>
            <person name="White J."/>
            <person name="Sykes S."/>
            <person name="Heiman D."/>
            <person name="Young S."/>
            <person name="Zeng Q."/>
            <person name="Abouelleil A."/>
            <person name="Aftuck L."/>
            <person name="Bessette D."/>
            <person name="Brown A."/>
            <person name="FitzGerald M."/>
            <person name="Lui A."/>
            <person name="Macdonald J.P."/>
            <person name="Priest M."/>
            <person name="Orbach M.J."/>
            <person name="Galgiani J.N."/>
            <person name="Kirkland T.N."/>
            <person name="Cole G.T."/>
            <person name="Birren B.W."/>
            <person name="Henn M.R."/>
            <person name="Taylor J.W."/>
            <person name="Rounsley S.D."/>
        </authorList>
    </citation>
    <scope>GENOME REANNOTATION</scope>
    <source>
        <strain evidence="3">RS</strain>
    </source>
</reference>
<organism evidence="2 3">
    <name type="scientific">Coccidioides immitis (strain RS)</name>
    <name type="common">Valley fever fungus</name>
    <dbReference type="NCBI Taxonomy" id="246410"/>
    <lineage>
        <taxon>Eukaryota</taxon>
        <taxon>Fungi</taxon>
        <taxon>Dikarya</taxon>
        <taxon>Ascomycota</taxon>
        <taxon>Pezizomycotina</taxon>
        <taxon>Eurotiomycetes</taxon>
        <taxon>Eurotiomycetidae</taxon>
        <taxon>Onygenales</taxon>
        <taxon>Onygenaceae</taxon>
        <taxon>Coccidioides</taxon>
    </lineage>
</organism>
<feature type="region of interest" description="Disordered" evidence="1">
    <location>
        <begin position="138"/>
        <end position="172"/>
    </location>
</feature>
<evidence type="ECO:0000313" key="2">
    <source>
        <dbReference type="EMBL" id="EAS35108.3"/>
    </source>
</evidence>
<protein>
    <submittedName>
        <fullName evidence="2">Uncharacterized protein</fullName>
    </submittedName>
</protein>
<evidence type="ECO:0000256" key="1">
    <source>
        <dbReference type="SAM" id="MobiDB-lite"/>
    </source>
</evidence>
<dbReference type="InParanoid" id="J3KH19"/>
<dbReference type="GeneID" id="4566358"/>
<dbReference type="EMBL" id="GG704911">
    <property type="protein sequence ID" value="EAS35108.3"/>
    <property type="molecule type" value="Genomic_DNA"/>
</dbReference>
<keyword evidence="3" id="KW-1185">Reference proteome</keyword>
<evidence type="ECO:0000313" key="3">
    <source>
        <dbReference type="Proteomes" id="UP000001261"/>
    </source>
</evidence>
<gene>
    <name evidence="2" type="ORF">CIMG_00462</name>
</gene>
<feature type="compositionally biased region" description="Polar residues" evidence="1">
    <location>
        <begin position="160"/>
        <end position="172"/>
    </location>
</feature>
<name>J3KH19_COCIM</name>